<evidence type="ECO:0000256" key="3">
    <source>
        <dbReference type="ARBA" id="ARBA00022692"/>
    </source>
</evidence>
<comment type="similarity">
    <text evidence="2">Belongs to the multi antimicrobial extrusion (MATE) (TC 2.A.66.1) family.</text>
</comment>
<name>A0A6I3JDX8_9ACTN</name>
<dbReference type="NCBIfam" id="TIGR00797">
    <property type="entry name" value="matE"/>
    <property type="match status" value="1"/>
</dbReference>
<organism evidence="6 7">
    <name type="scientific">Nocardioides marmotae</name>
    <dbReference type="NCBI Taxonomy" id="2663857"/>
    <lineage>
        <taxon>Bacteria</taxon>
        <taxon>Bacillati</taxon>
        <taxon>Actinomycetota</taxon>
        <taxon>Actinomycetes</taxon>
        <taxon>Propionibacteriales</taxon>
        <taxon>Nocardioidaceae</taxon>
        <taxon>Nocardioides</taxon>
    </lineage>
</organism>
<gene>
    <name evidence="6" type="ORF">GGQ22_14635</name>
</gene>
<dbReference type="PANTHER" id="PTHR42893">
    <property type="entry name" value="PROTEIN DETOXIFICATION 44, CHLOROPLASTIC-RELATED"/>
    <property type="match status" value="1"/>
</dbReference>
<dbReference type="Proteomes" id="UP000433406">
    <property type="component" value="Unassembled WGS sequence"/>
</dbReference>
<evidence type="ECO:0000256" key="1">
    <source>
        <dbReference type="ARBA" id="ARBA00004141"/>
    </source>
</evidence>
<dbReference type="AlphaFoldDB" id="A0A6I3JDX8"/>
<dbReference type="GO" id="GO:0042910">
    <property type="term" value="F:xenobiotic transmembrane transporter activity"/>
    <property type="evidence" value="ECO:0007669"/>
    <property type="project" value="InterPro"/>
</dbReference>
<comment type="subcellular location">
    <subcellularLocation>
        <location evidence="1">Membrane</location>
        <topology evidence="1">Multi-pass membrane protein</topology>
    </subcellularLocation>
</comment>
<dbReference type="GO" id="GO:0015297">
    <property type="term" value="F:antiporter activity"/>
    <property type="evidence" value="ECO:0007669"/>
    <property type="project" value="InterPro"/>
</dbReference>
<keyword evidence="5" id="KW-0472">Membrane</keyword>
<accession>A0A6I3JDX8</accession>
<sequence>MFLLADAAVVGHLGTPELAGLGVAGAVLQTAVGLCVFLAYGTTAAVARHLGAGDTRGALTQGIDGVWLAVLIGVLVTVAGVALTEPLVGLFGPSPAVTEHAVTYLRIAFLGTTPLLVMLATTGVLRGLQDTRTPLVVAVAGNLLNVVLNVTLVYGVGSWGGLGLAGSAIGSVLAQVASAVALLAVVVRGARREGARLAPDVRGIRAAGRAGVALVVRTLTLRAALLVTTYAVTIGATGRDQEIDLATHQLALTLWTFLAFVLDAIAIAAQAITGRHLGAGDAAAARAVTDRMVRWGIVSGIVTGLLLAAASPLLGPLFTADAAVRDLLVPVLVVAALAQPIAGVVFVLDGVLIGAGDGLYLARAGLLVLLLHAPAVLAVALLGGGLVVVWVVFGVVFMGARLVVLVHRARGDAWLVTGVRSLTP</sequence>
<dbReference type="Pfam" id="PF01554">
    <property type="entry name" value="MatE"/>
    <property type="match status" value="2"/>
</dbReference>
<proteinExistence type="inferred from homology"/>
<dbReference type="InterPro" id="IPR002528">
    <property type="entry name" value="MATE_fam"/>
</dbReference>
<evidence type="ECO:0000313" key="6">
    <source>
        <dbReference type="EMBL" id="MTB96311.1"/>
    </source>
</evidence>
<protein>
    <submittedName>
        <fullName evidence="6">MATE family efflux transporter</fullName>
    </submittedName>
</protein>
<reference evidence="6 7" key="1">
    <citation type="submission" date="2019-10" db="EMBL/GenBank/DDBJ databases">
        <title>Nocardioides novel species isolated from the excrement of Marmot.</title>
        <authorList>
            <person name="Zhang G."/>
        </authorList>
    </citation>
    <scope>NUCLEOTIDE SEQUENCE [LARGE SCALE GENOMIC DNA]</scope>
    <source>
        <strain evidence="7">zg-579</strain>
    </source>
</reference>
<keyword evidence="3" id="KW-0812">Transmembrane</keyword>
<evidence type="ECO:0000256" key="2">
    <source>
        <dbReference type="ARBA" id="ARBA00010199"/>
    </source>
</evidence>
<comment type="caution">
    <text evidence="6">The sequence shown here is derived from an EMBL/GenBank/DDBJ whole genome shotgun (WGS) entry which is preliminary data.</text>
</comment>
<dbReference type="InterPro" id="IPR044644">
    <property type="entry name" value="DinF-like"/>
</dbReference>
<dbReference type="GO" id="GO:0005886">
    <property type="term" value="C:plasma membrane"/>
    <property type="evidence" value="ECO:0007669"/>
    <property type="project" value="TreeGrafter"/>
</dbReference>
<evidence type="ECO:0000256" key="4">
    <source>
        <dbReference type="ARBA" id="ARBA00022989"/>
    </source>
</evidence>
<evidence type="ECO:0000256" key="5">
    <source>
        <dbReference type="ARBA" id="ARBA00023136"/>
    </source>
</evidence>
<evidence type="ECO:0000313" key="7">
    <source>
        <dbReference type="Proteomes" id="UP000433406"/>
    </source>
</evidence>
<dbReference type="EMBL" id="WLCI01000015">
    <property type="protein sequence ID" value="MTB96311.1"/>
    <property type="molecule type" value="Genomic_DNA"/>
</dbReference>
<keyword evidence="4" id="KW-1133">Transmembrane helix</keyword>
<dbReference type="PANTHER" id="PTHR42893:SF46">
    <property type="entry name" value="PROTEIN DETOXIFICATION 44, CHLOROPLASTIC"/>
    <property type="match status" value="1"/>
</dbReference>
<keyword evidence="7" id="KW-1185">Reference proteome</keyword>